<keyword evidence="3" id="KW-1185">Reference proteome</keyword>
<sequence length="502" mass="54220">MKKRVLIIAVFATFLSCSKDETQPLEFIVNEDLSTYQEIASINLGGAGAAEITTYDDVTKKLFAVNNGTTNKIDVIDLSDPKTLNVVYSISMSPYGGFVNSVAAYNGKVAAAIESTDKQANGKIVVFNASTYAEEKVITVGALPDMVTYSPNGNYILSANEGEPNATYTNDPEGSVSIIDVQNNYAVKTINFSGFASQLADLTTKGFRVFGPDKDFVKDIEPEYITISEDSQTAWVTLQENNAIAEINLVTGTVAKIMPLGFKDYSATANAIDVSDKDNDVVFNTWKVFGVYMPDAIAYMNFNGTPYLFTANEGDAREYTAFAEAKRISSLKLDETAFPNATTLKTEAQLGRLNVTTTLGDTDQDGDYDALYSFGARSFSVWNAATGQQVFDSKNELDVKAKEANLYDDGRSDDKSIEPEAIAIGRVGSKTVAFVGMERADAVAIYDVTNPLAPSFIKAIKTGDAPEGVLFIPASKSPVQQSLLVVSSENDGLVKLYKANKL</sequence>
<dbReference type="PANTHER" id="PTHR46928:SF1">
    <property type="entry name" value="MESENCHYME-SPECIFIC CELL SURFACE GLYCOPROTEIN"/>
    <property type="match status" value="1"/>
</dbReference>
<protein>
    <submittedName>
        <fullName evidence="2">Choice-of-anchor I family protein</fullName>
    </submittedName>
</protein>
<dbReference type="InterPro" id="IPR011048">
    <property type="entry name" value="Haem_d1_sf"/>
</dbReference>
<evidence type="ECO:0000313" key="3">
    <source>
        <dbReference type="Proteomes" id="UP001232063"/>
    </source>
</evidence>
<proteinExistence type="predicted"/>
<dbReference type="Proteomes" id="UP001232063">
    <property type="component" value="Unassembled WGS sequence"/>
</dbReference>
<reference evidence="2" key="1">
    <citation type="submission" date="2023-05" db="EMBL/GenBank/DDBJ databases">
        <authorList>
            <person name="Zhang X."/>
        </authorList>
    </citation>
    <scope>NUCLEOTIDE SEQUENCE</scope>
    <source>
        <strain evidence="2">BD1B2-1</strain>
    </source>
</reference>
<feature type="domain" description="Choice-of-anchor I" evidence="1">
    <location>
        <begin position="44"/>
        <end position="497"/>
    </location>
</feature>
<evidence type="ECO:0000259" key="1">
    <source>
        <dbReference type="Pfam" id="PF22494"/>
    </source>
</evidence>
<dbReference type="RefSeq" id="WP_314518815.1">
    <property type="nucleotide sequence ID" value="NZ_JASJOU010000020.1"/>
</dbReference>
<name>A0AAE3UI33_9BACT</name>
<gene>
    <name evidence="2" type="ORF">QNI22_35830</name>
</gene>
<dbReference type="InterPro" id="IPR052956">
    <property type="entry name" value="Mesenchyme-surface_protein"/>
</dbReference>
<dbReference type="EMBL" id="JASJOU010000020">
    <property type="protein sequence ID" value="MDJ1506085.1"/>
    <property type="molecule type" value="Genomic_DNA"/>
</dbReference>
<dbReference type="SUPFAM" id="SSF51004">
    <property type="entry name" value="C-terminal (heme d1) domain of cytochrome cd1-nitrite reductase"/>
    <property type="match status" value="1"/>
</dbReference>
<dbReference type="InterPro" id="IPR055188">
    <property type="entry name" value="Choice_anch_I"/>
</dbReference>
<dbReference type="AlphaFoldDB" id="A0AAE3UI33"/>
<dbReference type="PANTHER" id="PTHR46928">
    <property type="entry name" value="MESENCHYME-SPECIFIC CELL SURFACE GLYCOPROTEIN"/>
    <property type="match status" value="1"/>
</dbReference>
<dbReference type="Pfam" id="PF22494">
    <property type="entry name" value="choice_anch_I"/>
    <property type="match status" value="1"/>
</dbReference>
<evidence type="ECO:0000313" key="2">
    <source>
        <dbReference type="EMBL" id="MDJ1506085.1"/>
    </source>
</evidence>
<dbReference type="Gene3D" id="2.130.10.10">
    <property type="entry name" value="YVTN repeat-like/Quinoprotein amine dehydrogenase"/>
    <property type="match status" value="1"/>
</dbReference>
<comment type="caution">
    <text evidence="2">The sequence shown here is derived from an EMBL/GenBank/DDBJ whole genome shotgun (WGS) entry which is preliminary data.</text>
</comment>
<dbReference type="NCBIfam" id="NF038117">
    <property type="entry name" value="choice_anch_I"/>
    <property type="match status" value="1"/>
</dbReference>
<organism evidence="2 3">
    <name type="scientific">Xanthocytophaga agilis</name>
    <dbReference type="NCBI Taxonomy" id="3048010"/>
    <lineage>
        <taxon>Bacteria</taxon>
        <taxon>Pseudomonadati</taxon>
        <taxon>Bacteroidota</taxon>
        <taxon>Cytophagia</taxon>
        <taxon>Cytophagales</taxon>
        <taxon>Rhodocytophagaceae</taxon>
        <taxon>Xanthocytophaga</taxon>
    </lineage>
</organism>
<accession>A0AAE3UI33</accession>
<dbReference type="PROSITE" id="PS51257">
    <property type="entry name" value="PROKAR_LIPOPROTEIN"/>
    <property type="match status" value="1"/>
</dbReference>
<dbReference type="InterPro" id="IPR015943">
    <property type="entry name" value="WD40/YVTN_repeat-like_dom_sf"/>
</dbReference>